<feature type="region of interest" description="Disordered" evidence="1">
    <location>
        <begin position="1"/>
        <end position="58"/>
    </location>
</feature>
<proteinExistence type="predicted"/>
<dbReference type="Proteomes" id="UP000188268">
    <property type="component" value="Unassembled WGS sequence"/>
</dbReference>
<dbReference type="AlphaFoldDB" id="A0A1R3GGN4"/>
<protein>
    <submittedName>
        <fullName evidence="2">Uncharacterized protein</fullName>
    </submittedName>
</protein>
<keyword evidence="3" id="KW-1185">Reference proteome</keyword>
<accession>A0A1R3GGN4</accession>
<gene>
    <name evidence="2" type="ORF">CCACVL1_25903</name>
</gene>
<evidence type="ECO:0000256" key="1">
    <source>
        <dbReference type="SAM" id="MobiDB-lite"/>
    </source>
</evidence>
<reference evidence="2 3" key="1">
    <citation type="submission" date="2013-09" db="EMBL/GenBank/DDBJ databases">
        <title>Corchorus capsularis genome sequencing.</title>
        <authorList>
            <person name="Alam M."/>
            <person name="Haque M.S."/>
            <person name="Islam M.S."/>
            <person name="Emdad E.M."/>
            <person name="Islam M.M."/>
            <person name="Ahmed B."/>
            <person name="Halim A."/>
            <person name="Hossen Q.M.M."/>
            <person name="Hossain M.Z."/>
            <person name="Ahmed R."/>
            <person name="Khan M.M."/>
            <person name="Islam R."/>
            <person name="Rashid M.M."/>
            <person name="Khan S.A."/>
            <person name="Rahman M.S."/>
            <person name="Alam M."/>
        </authorList>
    </citation>
    <scope>NUCLEOTIDE SEQUENCE [LARGE SCALE GENOMIC DNA]</scope>
    <source>
        <strain evidence="3">cv. CVL-1</strain>
        <tissue evidence="2">Whole seedling</tissue>
    </source>
</reference>
<sequence>MRECSWTSSNTSSEDNDSSTKSNFMGFDPPLSPRMCGRRSTREEITSSQLTQAGEEAF</sequence>
<evidence type="ECO:0000313" key="3">
    <source>
        <dbReference type="Proteomes" id="UP000188268"/>
    </source>
</evidence>
<feature type="compositionally biased region" description="Low complexity" evidence="1">
    <location>
        <begin position="1"/>
        <end position="23"/>
    </location>
</feature>
<comment type="caution">
    <text evidence="2">The sequence shown here is derived from an EMBL/GenBank/DDBJ whole genome shotgun (WGS) entry which is preliminary data.</text>
</comment>
<name>A0A1R3GGN4_COCAP</name>
<dbReference type="EMBL" id="AWWV01014405">
    <property type="protein sequence ID" value="OMO57221.1"/>
    <property type="molecule type" value="Genomic_DNA"/>
</dbReference>
<evidence type="ECO:0000313" key="2">
    <source>
        <dbReference type="EMBL" id="OMO57221.1"/>
    </source>
</evidence>
<organism evidence="2 3">
    <name type="scientific">Corchorus capsularis</name>
    <name type="common">Jute</name>
    <dbReference type="NCBI Taxonomy" id="210143"/>
    <lineage>
        <taxon>Eukaryota</taxon>
        <taxon>Viridiplantae</taxon>
        <taxon>Streptophyta</taxon>
        <taxon>Embryophyta</taxon>
        <taxon>Tracheophyta</taxon>
        <taxon>Spermatophyta</taxon>
        <taxon>Magnoliopsida</taxon>
        <taxon>eudicotyledons</taxon>
        <taxon>Gunneridae</taxon>
        <taxon>Pentapetalae</taxon>
        <taxon>rosids</taxon>
        <taxon>malvids</taxon>
        <taxon>Malvales</taxon>
        <taxon>Malvaceae</taxon>
        <taxon>Grewioideae</taxon>
        <taxon>Apeibeae</taxon>
        <taxon>Corchorus</taxon>
    </lineage>
</organism>
<dbReference type="Gramene" id="OMO57221">
    <property type="protein sequence ID" value="OMO57221"/>
    <property type="gene ID" value="CCACVL1_25903"/>
</dbReference>